<organism evidence="2 3">
    <name type="scientific">Nyctereutes procyonoides</name>
    <name type="common">Raccoon dog</name>
    <name type="synonym">Canis procyonoides</name>
    <dbReference type="NCBI Taxonomy" id="34880"/>
    <lineage>
        <taxon>Eukaryota</taxon>
        <taxon>Metazoa</taxon>
        <taxon>Chordata</taxon>
        <taxon>Craniata</taxon>
        <taxon>Vertebrata</taxon>
        <taxon>Euteleostomi</taxon>
        <taxon>Mammalia</taxon>
        <taxon>Eutheria</taxon>
        <taxon>Laurasiatheria</taxon>
        <taxon>Carnivora</taxon>
        <taxon>Caniformia</taxon>
        <taxon>Canidae</taxon>
        <taxon>Nyctereutes</taxon>
    </lineage>
</organism>
<feature type="region of interest" description="Disordered" evidence="1">
    <location>
        <begin position="48"/>
        <end position="75"/>
    </location>
</feature>
<feature type="compositionally biased region" description="Low complexity" evidence="1">
    <location>
        <begin position="61"/>
        <end position="75"/>
    </location>
</feature>
<dbReference type="Proteomes" id="UP000645828">
    <property type="component" value="Unassembled WGS sequence"/>
</dbReference>
<accession>A0A811YAL4</accession>
<name>A0A811YAL4_NYCPR</name>
<keyword evidence="3" id="KW-1185">Reference proteome</keyword>
<evidence type="ECO:0000313" key="3">
    <source>
        <dbReference type="Proteomes" id="UP000645828"/>
    </source>
</evidence>
<dbReference type="EMBL" id="CAJHUB010000673">
    <property type="protein sequence ID" value="CAD7674610.1"/>
    <property type="molecule type" value="Genomic_DNA"/>
</dbReference>
<reference evidence="2" key="1">
    <citation type="submission" date="2020-12" db="EMBL/GenBank/DDBJ databases">
        <authorList>
            <consortium name="Molecular Ecology Group"/>
        </authorList>
    </citation>
    <scope>NUCLEOTIDE SEQUENCE</scope>
    <source>
        <strain evidence="2">TBG_1078</strain>
    </source>
</reference>
<gene>
    <name evidence="2" type="ORF">NYPRO_LOCUS7405</name>
</gene>
<comment type="caution">
    <text evidence="2">The sequence shown here is derived from an EMBL/GenBank/DDBJ whole genome shotgun (WGS) entry which is preliminary data.</text>
</comment>
<sequence>MELGHLKEMGPASARGVLVEHTVKDVLPALENNTGLNEFQGEYNIRLMGEDEKPATKENSEGAGSKSSSAGVLVS</sequence>
<feature type="compositionally biased region" description="Basic and acidic residues" evidence="1">
    <location>
        <begin position="48"/>
        <end position="60"/>
    </location>
</feature>
<evidence type="ECO:0000256" key="1">
    <source>
        <dbReference type="SAM" id="MobiDB-lite"/>
    </source>
</evidence>
<dbReference type="AlphaFoldDB" id="A0A811YAL4"/>
<evidence type="ECO:0000313" key="2">
    <source>
        <dbReference type="EMBL" id="CAD7674610.1"/>
    </source>
</evidence>
<proteinExistence type="predicted"/>
<protein>
    <submittedName>
        <fullName evidence="2">(raccoon dog) hypothetical protein</fullName>
    </submittedName>
</protein>